<comment type="caution">
    <text evidence="1">The sequence shown here is derived from an EMBL/GenBank/DDBJ whole genome shotgun (WGS) entry which is preliminary data.</text>
</comment>
<feature type="non-terminal residue" evidence="1">
    <location>
        <position position="1"/>
    </location>
</feature>
<evidence type="ECO:0000313" key="1">
    <source>
        <dbReference type="EMBL" id="CAD7003020.1"/>
    </source>
</evidence>
<sequence length="142" mass="15583">MINLPAAIRNAQRRFKPNSSGEGVPPTAHERSLAVRRCEGKVANRQFSSLNIITKCLVTPAGKAWLSKEPNIAEAINLVLYNVHGLPSNSLCRRESSSFRFIASSTMVLQTTGRFCYLRLEVSQRLRCASDSPPPVGSGNKL</sequence>
<gene>
    <name evidence="1" type="ORF">CCAP1982_LOCUS11483</name>
</gene>
<accession>A0A811UVP3</accession>
<reference evidence="1" key="1">
    <citation type="submission" date="2020-11" db="EMBL/GenBank/DDBJ databases">
        <authorList>
            <person name="Whitehead M."/>
        </authorList>
    </citation>
    <scope>NUCLEOTIDE SEQUENCE</scope>
    <source>
        <strain evidence="1">EGII</strain>
    </source>
</reference>
<protein>
    <submittedName>
        <fullName evidence="1">(Mediterranean fruit fly) hypothetical protein</fullName>
    </submittedName>
</protein>
<feature type="non-terminal residue" evidence="1">
    <location>
        <position position="142"/>
    </location>
</feature>
<proteinExistence type="predicted"/>
<name>A0A811UVP3_CERCA</name>
<evidence type="ECO:0000313" key="2">
    <source>
        <dbReference type="Proteomes" id="UP000606786"/>
    </source>
</evidence>
<dbReference type="EMBL" id="CAJHJT010000034">
    <property type="protein sequence ID" value="CAD7003020.1"/>
    <property type="molecule type" value="Genomic_DNA"/>
</dbReference>
<keyword evidence="2" id="KW-1185">Reference proteome</keyword>
<dbReference type="AlphaFoldDB" id="A0A811UVP3"/>
<dbReference type="Proteomes" id="UP000606786">
    <property type="component" value="Unassembled WGS sequence"/>
</dbReference>
<organism evidence="1 2">
    <name type="scientific">Ceratitis capitata</name>
    <name type="common">Mediterranean fruit fly</name>
    <name type="synonym">Tephritis capitata</name>
    <dbReference type="NCBI Taxonomy" id="7213"/>
    <lineage>
        <taxon>Eukaryota</taxon>
        <taxon>Metazoa</taxon>
        <taxon>Ecdysozoa</taxon>
        <taxon>Arthropoda</taxon>
        <taxon>Hexapoda</taxon>
        <taxon>Insecta</taxon>
        <taxon>Pterygota</taxon>
        <taxon>Neoptera</taxon>
        <taxon>Endopterygota</taxon>
        <taxon>Diptera</taxon>
        <taxon>Brachycera</taxon>
        <taxon>Muscomorpha</taxon>
        <taxon>Tephritoidea</taxon>
        <taxon>Tephritidae</taxon>
        <taxon>Ceratitis</taxon>
        <taxon>Ceratitis</taxon>
    </lineage>
</organism>